<dbReference type="Pfam" id="PF08861">
    <property type="entry name" value="DUF1828"/>
    <property type="match status" value="1"/>
</dbReference>
<evidence type="ECO:0000259" key="1">
    <source>
        <dbReference type="Pfam" id="PF08861"/>
    </source>
</evidence>
<evidence type="ECO:0000313" key="3">
    <source>
        <dbReference type="EMBL" id="MBP2056970.1"/>
    </source>
</evidence>
<name>A0ABS4MBC2_9LACO</name>
<evidence type="ECO:0000259" key="2">
    <source>
        <dbReference type="Pfam" id="PF08862"/>
    </source>
</evidence>
<reference evidence="3 4" key="1">
    <citation type="submission" date="2021-03" db="EMBL/GenBank/DDBJ databases">
        <title>Genomic Encyclopedia of Type Strains, Phase IV (KMG-IV): sequencing the most valuable type-strain genomes for metagenomic binning, comparative biology and taxonomic classification.</title>
        <authorList>
            <person name="Goeker M."/>
        </authorList>
    </citation>
    <scope>NUCLEOTIDE SEQUENCE [LARGE SCALE GENOMIC DNA]</scope>
    <source>
        <strain evidence="3 4">DSM 101872</strain>
    </source>
</reference>
<dbReference type="Pfam" id="PF08862">
    <property type="entry name" value="DUF1829"/>
    <property type="match status" value="1"/>
</dbReference>
<gene>
    <name evidence="3" type="ORF">J2Z60_000132</name>
</gene>
<keyword evidence="4" id="KW-1185">Reference proteome</keyword>
<organism evidence="3 4">
    <name type="scientific">Lactobacillus colini</name>
    <dbReference type="NCBI Taxonomy" id="1819254"/>
    <lineage>
        <taxon>Bacteria</taxon>
        <taxon>Bacillati</taxon>
        <taxon>Bacillota</taxon>
        <taxon>Bacilli</taxon>
        <taxon>Lactobacillales</taxon>
        <taxon>Lactobacillaceae</taxon>
        <taxon>Lactobacillus</taxon>
    </lineage>
</organism>
<dbReference type="InterPro" id="IPR014960">
    <property type="entry name" value="DUF1828"/>
</dbReference>
<dbReference type="Proteomes" id="UP001519292">
    <property type="component" value="Unassembled WGS sequence"/>
</dbReference>
<protein>
    <recommendedName>
        <fullName evidence="5">DUF1828 domain-containing protein</fullName>
    </recommendedName>
</protein>
<evidence type="ECO:0008006" key="5">
    <source>
        <dbReference type="Google" id="ProtNLM"/>
    </source>
</evidence>
<feature type="domain" description="DUF1828" evidence="1">
    <location>
        <begin position="34"/>
        <end position="123"/>
    </location>
</feature>
<accession>A0ABS4MBC2</accession>
<proteinExistence type="predicted"/>
<feature type="domain" description="DUF1829" evidence="2">
    <location>
        <begin position="161"/>
        <end position="252"/>
    </location>
</feature>
<evidence type="ECO:0000313" key="4">
    <source>
        <dbReference type="Proteomes" id="UP001519292"/>
    </source>
</evidence>
<comment type="caution">
    <text evidence="3">The sequence shown here is derived from an EMBL/GenBank/DDBJ whole genome shotgun (WGS) entry which is preliminary data.</text>
</comment>
<dbReference type="InterPro" id="IPR014961">
    <property type="entry name" value="DUF1829"/>
</dbReference>
<dbReference type="EMBL" id="JAGGLU010000001">
    <property type="protein sequence ID" value="MBP2056970.1"/>
    <property type="molecule type" value="Genomic_DNA"/>
</dbReference>
<dbReference type="RefSeq" id="WP_209685344.1">
    <property type="nucleotide sequence ID" value="NZ_JAGGLU010000001.1"/>
</dbReference>
<sequence length="261" mass="29840">MTLSNSLLTDYLSWYKKEAKFRDLSENIIRIDVPFLDSFSDEIVMYVIKNKDNTITLTDDGWTLANLESKGVTISRSKNRKKIFTERLNAFGINEIDEELTTTVKYKDFPLAKNRLLQAILAVNDMFMLSKNNTKSLFFEDVGVFLEENNIRATPDVSIPGSSGITFNFDYLISGYKDIPTRFIKTISTPNNPLFAKAALTDILQTRELRKNSSFYVFLNDSSSDDKIITIKPEIKELLIEQNIKPVLFTERNSVLDELAA</sequence>